<dbReference type="STRING" id="930129.SAMN05216352_103225"/>
<evidence type="ECO:0000313" key="2">
    <source>
        <dbReference type="EMBL" id="SDH89410.1"/>
    </source>
</evidence>
<dbReference type="Gene3D" id="2.30.110.10">
    <property type="entry name" value="Electron Transport, Fmn-binding Protein, Chain A"/>
    <property type="match status" value="1"/>
</dbReference>
<dbReference type="SUPFAM" id="SSF50475">
    <property type="entry name" value="FMN-binding split barrel"/>
    <property type="match status" value="1"/>
</dbReference>
<gene>
    <name evidence="2" type="ORF">SAMN05216352_103225</name>
</gene>
<dbReference type="EMBL" id="FNDU01000003">
    <property type="protein sequence ID" value="SDH89410.1"/>
    <property type="molecule type" value="Genomic_DNA"/>
</dbReference>
<protein>
    <submittedName>
        <fullName evidence="2">Pyridoxamine 5'-phosphate oxidase</fullName>
    </submittedName>
</protein>
<evidence type="ECO:0000313" key="3">
    <source>
        <dbReference type="Proteomes" id="UP000199017"/>
    </source>
</evidence>
<name>A0A1G8G549_9BACI</name>
<organism evidence="2 3">
    <name type="scientific">Alteribacillus bidgolensis</name>
    <dbReference type="NCBI Taxonomy" id="930129"/>
    <lineage>
        <taxon>Bacteria</taxon>
        <taxon>Bacillati</taxon>
        <taxon>Bacillota</taxon>
        <taxon>Bacilli</taxon>
        <taxon>Bacillales</taxon>
        <taxon>Bacillaceae</taxon>
        <taxon>Alteribacillus</taxon>
    </lineage>
</organism>
<reference evidence="2 3" key="1">
    <citation type="submission" date="2016-10" db="EMBL/GenBank/DDBJ databases">
        <authorList>
            <person name="de Groot N.N."/>
        </authorList>
    </citation>
    <scope>NUCLEOTIDE SEQUENCE [LARGE SCALE GENOMIC DNA]</scope>
    <source>
        <strain evidence="3">P4B,CCM 7963,CECT 7998,DSM 25260,IBRC-M 10614,KCTC 13821</strain>
    </source>
</reference>
<dbReference type="AlphaFoldDB" id="A0A1G8G549"/>
<accession>A0A1G8G549</accession>
<proteinExistence type="predicted"/>
<dbReference type="Proteomes" id="UP000199017">
    <property type="component" value="Unassembled WGS sequence"/>
</dbReference>
<dbReference type="RefSeq" id="WP_091582695.1">
    <property type="nucleotide sequence ID" value="NZ_FNDU01000003.1"/>
</dbReference>
<evidence type="ECO:0000259" key="1">
    <source>
        <dbReference type="Pfam" id="PF01243"/>
    </source>
</evidence>
<feature type="domain" description="Pyridoxamine 5'-phosphate oxidase N-terminal" evidence="1">
    <location>
        <begin position="10"/>
        <end position="94"/>
    </location>
</feature>
<dbReference type="NCBIfam" id="NF005232">
    <property type="entry name" value="PRK06733.1"/>
    <property type="match status" value="1"/>
</dbReference>
<dbReference type="OrthoDB" id="2381603at2"/>
<dbReference type="InterPro" id="IPR011576">
    <property type="entry name" value="Pyridox_Oxase_N"/>
</dbReference>
<dbReference type="InterPro" id="IPR012349">
    <property type="entry name" value="Split_barrel_FMN-bd"/>
</dbReference>
<keyword evidence="3" id="KW-1185">Reference proteome</keyword>
<dbReference type="Pfam" id="PF01243">
    <property type="entry name" value="PNPOx_N"/>
    <property type="match status" value="1"/>
</dbReference>
<sequence length="151" mass="16826">MANRVDTSLSKELLTLLRQETFVSIATVDHESGAPNVNAISWVYAPDESTIRFSVDNRSRIVENLKNNSGLVISFIADGTTYAISGEGTILKEKMDDVPIKLALVECTVQEVRDVMFYGAKMISKPNYEKTYDAEAAVKLDNQVMEEMKRA</sequence>